<comment type="caution">
    <text evidence="1">The sequence shown here is derived from an EMBL/GenBank/DDBJ whole genome shotgun (WGS) entry which is preliminary data.</text>
</comment>
<gene>
    <name evidence="1" type="ORF">EVAR_57775_1</name>
</gene>
<keyword evidence="2" id="KW-1185">Reference proteome</keyword>
<dbReference type="EMBL" id="BGZK01001094">
    <property type="protein sequence ID" value="GBP71007.1"/>
    <property type="molecule type" value="Genomic_DNA"/>
</dbReference>
<evidence type="ECO:0000313" key="2">
    <source>
        <dbReference type="Proteomes" id="UP000299102"/>
    </source>
</evidence>
<dbReference type="Proteomes" id="UP000299102">
    <property type="component" value="Unassembled WGS sequence"/>
</dbReference>
<organism evidence="1 2">
    <name type="scientific">Eumeta variegata</name>
    <name type="common">Bagworm moth</name>
    <name type="synonym">Eumeta japonica</name>
    <dbReference type="NCBI Taxonomy" id="151549"/>
    <lineage>
        <taxon>Eukaryota</taxon>
        <taxon>Metazoa</taxon>
        <taxon>Ecdysozoa</taxon>
        <taxon>Arthropoda</taxon>
        <taxon>Hexapoda</taxon>
        <taxon>Insecta</taxon>
        <taxon>Pterygota</taxon>
        <taxon>Neoptera</taxon>
        <taxon>Endopterygota</taxon>
        <taxon>Lepidoptera</taxon>
        <taxon>Glossata</taxon>
        <taxon>Ditrysia</taxon>
        <taxon>Tineoidea</taxon>
        <taxon>Psychidae</taxon>
        <taxon>Oiketicinae</taxon>
        <taxon>Eumeta</taxon>
    </lineage>
</organism>
<proteinExistence type="predicted"/>
<evidence type="ECO:0000313" key="1">
    <source>
        <dbReference type="EMBL" id="GBP71007.1"/>
    </source>
</evidence>
<reference evidence="1 2" key="1">
    <citation type="journal article" date="2019" name="Commun. Biol.">
        <title>The bagworm genome reveals a unique fibroin gene that provides high tensile strength.</title>
        <authorList>
            <person name="Kono N."/>
            <person name="Nakamura H."/>
            <person name="Ohtoshi R."/>
            <person name="Tomita M."/>
            <person name="Numata K."/>
            <person name="Arakawa K."/>
        </authorList>
    </citation>
    <scope>NUCLEOTIDE SEQUENCE [LARGE SCALE GENOMIC DNA]</scope>
</reference>
<dbReference type="AlphaFoldDB" id="A0A4C1Y915"/>
<name>A0A4C1Y915_EUMVA</name>
<sequence length="207" mass="23673">MELRPGTRPSEVEFRGRCQRHKIVWMWSARGYRRSWPSILIELSCYKSQPLGQFTRAQGIDQSLQDLGYYIKLSLYKETTNVLLASHYIGNEINTESATKTGTMSATGHKTEIDSAIETAFKYRNRIVFESEYKMEMELDLKAKSGSEQKAECLLGTERGQCTLSNGRFSYGCTVVRCTGEYNRIIDAIDLPLLAEKCTVQRTRKKL</sequence>
<protein>
    <submittedName>
        <fullName evidence="1">Uncharacterized protein</fullName>
    </submittedName>
</protein>
<accession>A0A4C1Y915</accession>